<protein>
    <submittedName>
        <fullName evidence="2">Uncharacterized protein</fullName>
    </submittedName>
</protein>
<organism evidence="2 3">
    <name type="scientific">Candidatus Endolissoclinum faulkneri L2</name>
    <dbReference type="NCBI Taxonomy" id="1193729"/>
    <lineage>
        <taxon>Bacteria</taxon>
        <taxon>Pseudomonadati</taxon>
        <taxon>Pseudomonadota</taxon>
        <taxon>Alphaproteobacteria</taxon>
        <taxon>Rhodospirillales</taxon>
        <taxon>Rhodospirillaceae</taxon>
        <taxon>Candidatus Endolissoclinum</taxon>
    </lineage>
</organism>
<accession>K7Z3Y8</accession>
<keyword evidence="1" id="KW-1133">Transmembrane helix</keyword>
<keyword evidence="1" id="KW-0812">Transmembrane</keyword>
<dbReference type="Proteomes" id="UP000010077">
    <property type="component" value="Chromosome"/>
</dbReference>
<proteinExistence type="predicted"/>
<keyword evidence="3" id="KW-1185">Reference proteome</keyword>
<evidence type="ECO:0000313" key="3">
    <source>
        <dbReference type="Proteomes" id="UP000010077"/>
    </source>
</evidence>
<dbReference type="KEGG" id="thal:A1OE_530"/>
<dbReference type="STRING" id="1193729.A1OE_530"/>
<dbReference type="EMBL" id="CP003539">
    <property type="protein sequence ID" value="AFX98723.1"/>
    <property type="molecule type" value="Genomic_DNA"/>
</dbReference>
<evidence type="ECO:0000313" key="2">
    <source>
        <dbReference type="EMBL" id="AFX98723.1"/>
    </source>
</evidence>
<reference evidence="2 3" key="1">
    <citation type="journal article" date="2012" name="Proc. Natl. Acad. Sci. U.S.A.">
        <title>Genome streamlining and chemical defense in a coral reef symbiosis.</title>
        <authorList>
            <person name="Kwan J.C."/>
            <person name="Donia M.S."/>
            <person name="Han A.W."/>
            <person name="Hirose E."/>
            <person name="Haygood M.G."/>
            <person name="Schmidt E.W."/>
        </authorList>
    </citation>
    <scope>NUCLEOTIDE SEQUENCE [LARGE SCALE GENOMIC DNA]</scope>
    <source>
        <strain evidence="2 3">L2</strain>
    </source>
</reference>
<sequence length="42" mass="5008">MYYTIQTSLSVDKRCYTLIKDYYLHFKSLIFLMISGIIPLQS</sequence>
<dbReference type="HOGENOM" id="CLU_3248746_0_0_5"/>
<name>K7Z3Y8_9PROT</name>
<dbReference type="AlphaFoldDB" id="K7Z3Y8"/>
<evidence type="ECO:0000256" key="1">
    <source>
        <dbReference type="SAM" id="Phobius"/>
    </source>
</evidence>
<feature type="transmembrane region" description="Helical" evidence="1">
    <location>
        <begin position="22"/>
        <end position="40"/>
    </location>
</feature>
<gene>
    <name evidence="2" type="ORF">A1OE_530</name>
</gene>
<keyword evidence="1" id="KW-0472">Membrane</keyword>